<keyword evidence="3" id="KW-1185">Reference proteome</keyword>
<evidence type="ECO:0000313" key="2">
    <source>
        <dbReference type="EMBL" id="MDY0870364.1"/>
    </source>
</evidence>
<dbReference type="Proteomes" id="UP001271769">
    <property type="component" value="Unassembled WGS sequence"/>
</dbReference>
<evidence type="ECO:0000256" key="1">
    <source>
        <dbReference type="SAM" id="MobiDB-lite"/>
    </source>
</evidence>
<comment type="caution">
    <text evidence="2">The sequence shown here is derived from an EMBL/GenBank/DDBJ whole genome shotgun (WGS) entry which is preliminary data.</text>
</comment>
<reference evidence="2 3" key="1">
    <citation type="journal article" date="2013" name="Antonie Van Leeuwenhoek">
        <title>Dongia rigui sp. nov., isolated from freshwater of a large wetland in Korea.</title>
        <authorList>
            <person name="Baik K.S."/>
            <person name="Hwang Y.M."/>
            <person name="Choi J.S."/>
            <person name="Kwon J."/>
            <person name="Seong C.N."/>
        </authorList>
    </citation>
    <scope>NUCLEOTIDE SEQUENCE [LARGE SCALE GENOMIC DNA]</scope>
    <source>
        <strain evidence="2 3">04SU4-P</strain>
    </source>
</reference>
<dbReference type="RefSeq" id="WP_320498551.1">
    <property type="nucleotide sequence ID" value="NZ_JAXCLX010000001.1"/>
</dbReference>
<dbReference type="EMBL" id="JAXCLX010000001">
    <property type="protein sequence ID" value="MDY0870364.1"/>
    <property type="molecule type" value="Genomic_DNA"/>
</dbReference>
<name>A0ABU5DTS1_9PROT</name>
<gene>
    <name evidence="2" type="ORF">SMD31_00435</name>
</gene>
<protein>
    <submittedName>
        <fullName evidence="2">Cell envelope integrity protein TolA</fullName>
    </submittedName>
</protein>
<organism evidence="2 3">
    <name type="scientific">Dongia rigui</name>
    <dbReference type="NCBI Taxonomy" id="940149"/>
    <lineage>
        <taxon>Bacteria</taxon>
        <taxon>Pseudomonadati</taxon>
        <taxon>Pseudomonadota</taxon>
        <taxon>Alphaproteobacteria</taxon>
        <taxon>Rhodospirillales</taxon>
        <taxon>Dongiaceae</taxon>
        <taxon>Dongia</taxon>
    </lineage>
</organism>
<proteinExistence type="predicted"/>
<sequence>MATQKRQVKKRQIKELQAKKPQIKQPQGKERARLKKVIARLDKADRADDVWRAKRTATRRSVAGVLGAQAGMKGAKREFDALTAKANAQAEKLAAQQHKAAIAASRKRAAQHKNMASGLIKGHLAVGGLNNLTDNTPRFLLQTPFEISLVGADLTEHRILEGNSFARFNFVFGKNRNSAVRAHFSYVWVNPTDKFVLINAHGYIIFDGFIEVGVPSAFWPGDRAASVAVQGYMGVHDFGPEPLLPSAYSPTETAAALSESDGGFGAVGAIANKDVFRGFSLDTSLYIVKPRGTVGFVLAANFPYSTGEDGGRVTGDFSEGGHRVTSPGVLVQIVS</sequence>
<feature type="region of interest" description="Disordered" evidence="1">
    <location>
        <begin position="1"/>
        <end position="31"/>
    </location>
</feature>
<evidence type="ECO:0000313" key="3">
    <source>
        <dbReference type="Proteomes" id="UP001271769"/>
    </source>
</evidence>
<accession>A0ABU5DTS1</accession>
<feature type="compositionally biased region" description="Basic residues" evidence="1">
    <location>
        <begin position="1"/>
        <end position="12"/>
    </location>
</feature>